<sequence>MKILKPQWVTHGGLSIYSVDIHPDGTRMATGGGDAKIKIWSMAPISLLEVEEDAGTPKLLCSIENAHFHSVNSVKWSKDGKYLASGSDDKLCMIWGLSNNNSLIKNTTENWVCVATLRGHASDISEVSWSPDNKYIATSSFDKTIIIWETNKFQMVSKLEEHKGFVKGLAWDPLGRYLASQSEDKSLIIWRTSDWVVETIVTEPFKHSGNSFFLRPSWTPDGQFIVATHGINNATHTGVLVSRTDWDIGLDLVGHRKAVVVSRCSPKIYKDFKSRDQKFCLILLGGQDSTLSLWSSSSPRSLMVTRSLFDQCIQDISWCSDGYSFVACSTDGTVGYISLDPEEVGGSLIGPEEKQIFFKNYYGDAVTVDKEGNLIYGTNGNLSSAANGGSHAILPENPDQLAMEESNANGVGSVGGTINQSGVGGENDPKNPNSTSTLQPTQLAMQNQKQTIMPGGKRRITPIFIGSSSQNITKPQPVAIPLHLQQLQHSSSSPLKPMEIESSSTTVTLASTTTGATSTTITPTKMTPMVPFGLNKLNGRLDSAVDGSNDRFSHPRIRDHQHKDSNNHHHKSSHHDKSDKDKSDRDDQSSSSRHNKRRTVEPEPTISITSSKKKKSSGGSSNKQQNDQIQQNTAQYINNNSNNVIISTVSAPGFSIPLPTLTNKISKKLIDQPIQTAALNNRLFPTMTPNTTTTPGIGGSIIIDVNITEQELQDNTVEYFSVIRYLSFETQLWENRIAGRITLITGNKNWCAATTLDSLLYIFNKNGTIIMSNIVPRNQLSFLESNRTNHLLAITCDGFVCVWNVLKKKVELSNRELPFLKNRDNLTIKHAMVTEESGKPIITFSNGDSFVYSSDVGEWVKITDRLGVLSEYNSNDTTNTGILSTLQNNNRINSIINSNTSNINNQQQQQQQQPSVSNLLSLSNSESQQQQQLSTSLFLEKQLWLAQVLESSLEYKHWLLIYTKYLTNCCNIVKLTDLCTDLLGPSSTLNLNGNNHHHNHTTGMSMENTNPFSNSLSTPWESTILGLSKRSLLKEILPIMAGNRTLQRMVGQFKESLNAFSKNVLIDPFDTLLNK</sequence>
<dbReference type="GO" id="GO:0005634">
    <property type="term" value="C:nucleus"/>
    <property type="evidence" value="ECO:0007669"/>
    <property type="project" value="UniProtKB-SubCell"/>
</dbReference>
<evidence type="ECO:0000256" key="4">
    <source>
        <dbReference type="ARBA" id="ARBA00022737"/>
    </source>
</evidence>
<dbReference type="InterPro" id="IPR001680">
    <property type="entry name" value="WD40_rpt"/>
</dbReference>
<dbReference type="GO" id="GO:0006355">
    <property type="term" value="P:regulation of DNA-templated transcription"/>
    <property type="evidence" value="ECO:0007669"/>
    <property type="project" value="InterPro"/>
</dbReference>
<dbReference type="Pfam" id="PF07569">
    <property type="entry name" value="Hira"/>
    <property type="match status" value="1"/>
</dbReference>
<protein>
    <recommendedName>
        <fullName evidence="10">Protein HIRA</fullName>
    </recommendedName>
</protein>
<accession>A0AAN7TPF8</accession>
<evidence type="ECO:0000256" key="7">
    <source>
        <dbReference type="ARBA" id="ARBA00023163"/>
    </source>
</evidence>
<evidence type="ECO:0000313" key="13">
    <source>
        <dbReference type="EMBL" id="KAK5577832.1"/>
    </source>
</evidence>
<name>A0AAN7TPF8_9MYCE</name>
<feature type="region of interest" description="Disordered" evidence="11">
    <location>
        <begin position="904"/>
        <end position="923"/>
    </location>
</feature>
<reference evidence="13 14" key="1">
    <citation type="submission" date="2023-11" db="EMBL/GenBank/DDBJ databases">
        <title>Dfirmibasis_genome.</title>
        <authorList>
            <person name="Edelbroek B."/>
            <person name="Kjellin J."/>
            <person name="Jerlstrom-Hultqvist J."/>
            <person name="Soderbom F."/>
        </authorList>
    </citation>
    <scope>NUCLEOTIDE SEQUENCE [LARGE SCALE GENOMIC DNA]</scope>
    <source>
        <strain evidence="13 14">TNS-C-14</strain>
    </source>
</reference>
<keyword evidence="10" id="KW-0678">Repressor</keyword>
<feature type="repeat" description="WD" evidence="9">
    <location>
        <begin position="16"/>
        <end position="42"/>
    </location>
</feature>
<dbReference type="Proteomes" id="UP001344447">
    <property type="component" value="Unassembled WGS sequence"/>
</dbReference>
<feature type="domain" description="Ig-like" evidence="12">
    <location>
        <begin position="23"/>
        <end position="130"/>
    </location>
</feature>
<dbReference type="AlphaFoldDB" id="A0AAN7TPF8"/>
<feature type="repeat" description="WD" evidence="9">
    <location>
        <begin position="117"/>
        <end position="158"/>
    </location>
</feature>
<dbReference type="Gene3D" id="2.130.10.10">
    <property type="entry name" value="YVTN repeat-like/Quinoprotein amine dehydrogenase"/>
    <property type="match status" value="2"/>
</dbReference>
<keyword evidence="7 10" id="KW-0804">Transcription</keyword>
<dbReference type="GO" id="GO:0000785">
    <property type="term" value="C:chromatin"/>
    <property type="evidence" value="ECO:0007669"/>
    <property type="project" value="TreeGrafter"/>
</dbReference>
<proteinExistence type="inferred from homology"/>
<dbReference type="InterPro" id="IPR015943">
    <property type="entry name" value="WD40/YVTN_repeat-like_dom_sf"/>
</dbReference>
<comment type="caution">
    <text evidence="13">The sequence shown here is derived from an EMBL/GenBank/DDBJ whole genome shotgun (WGS) entry which is preliminary data.</text>
</comment>
<keyword evidence="5 10" id="KW-0156">Chromatin regulator</keyword>
<dbReference type="EMBL" id="JAVFKY010000004">
    <property type="protein sequence ID" value="KAK5577832.1"/>
    <property type="molecule type" value="Genomic_DNA"/>
</dbReference>
<gene>
    <name evidence="13" type="ORF">RB653_002780</name>
</gene>
<dbReference type="PROSITE" id="PS50082">
    <property type="entry name" value="WD_REPEATS_2"/>
    <property type="match status" value="4"/>
</dbReference>
<dbReference type="GO" id="GO:0031491">
    <property type="term" value="F:nucleosome binding"/>
    <property type="evidence" value="ECO:0007669"/>
    <property type="project" value="TreeGrafter"/>
</dbReference>
<keyword evidence="14" id="KW-1185">Reference proteome</keyword>
<dbReference type="Pfam" id="PF09453">
    <property type="entry name" value="HIRA_B"/>
    <property type="match status" value="1"/>
</dbReference>
<dbReference type="FunFam" id="2.130.10.10:FF:001473">
    <property type="entry name" value="Protein HIRA"/>
    <property type="match status" value="1"/>
</dbReference>
<evidence type="ECO:0000256" key="2">
    <source>
        <dbReference type="ARBA" id="ARBA00007306"/>
    </source>
</evidence>
<comment type="subcellular location">
    <subcellularLocation>
        <location evidence="1 10">Nucleus</location>
    </subcellularLocation>
</comment>
<dbReference type="CDD" id="cd00200">
    <property type="entry name" value="WD40"/>
    <property type="match status" value="1"/>
</dbReference>
<dbReference type="InterPro" id="IPR007110">
    <property type="entry name" value="Ig-like_dom"/>
</dbReference>
<evidence type="ECO:0000256" key="6">
    <source>
        <dbReference type="ARBA" id="ARBA00023015"/>
    </source>
</evidence>
<feature type="compositionally biased region" description="Low complexity" evidence="11">
    <location>
        <begin position="502"/>
        <end position="529"/>
    </location>
</feature>
<organism evidence="13 14">
    <name type="scientific">Dictyostelium firmibasis</name>
    <dbReference type="NCBI Taxonomy" id="79012"/>
    <lineage>
        <taxon>Eukaryota</taxon>
        <taxon>Amoebozoa</taxon>
        <taxon>Evosea</taxon>
        <taxon>Eumycetozoa</taxon>
        <taxon>Dictyostelia</taxon>
        <taxon>Dictyosteliales</taxon>
        <taxon>Dictyosteliaceae</taxon>
        <taxon>Dictyostelium</taxon>
    </lineage>
</organism>
<dbReference type="PROSITE" id="PS50835">
    <property type="entry name" value="IG_LIKE"/>
    <property type="match status" value="1"/>
</dbReference>
<dbReference type="GO" id="GO:0006338">
    <property type="term" value="P:chromatin remodeling"/>
    <property type="evidence" value="ECO:0007669"/>
    <property type="project" value="InterPro"/>
</dbReference>
<feature type="region of interest" description="Disordered" evidence="11">
    <location>
        <begin position="545"/>
        <end position="627"/>
    </location>
</feature>
<dbReference type="FunFam" id="2.130.10.10:FF:002943">
    <property type="entry name" value="Protein HIRA"/>
    <property type="match status" value="1"/>
</dbReference>
<keyword evidence="8 10" id="KW-0539">Nucleus</keyword>
<feature type="compositionally biased region" description="Basic and acidic residues" evidence="11">
    <location>
        <begin position="548"/>
        <end position="567"/>
    </location>
</feature>
<evidence type="ECO:0000256" key="5">
    <source>
        <dbReference type="ARBA" id="ARBA00022853"/>
    </source>
</evidence>
<dbReference type="InterPro" id="IPR011494">
    <property type="entry name" value="HIRA-like_C"/>
</dbReference>
<comment type="similarity">
    <text evidence="2 10">Belongs to the WD repeat HIR1 family.</text>
</comment>
<evidence type="ECO:0000256" key="8">
    <source>
        <dbReference type="ARBA" id="ARBA00023242"/>
    </source>
</evidence>
<dbReference type="InterPro" id="IPR036322">
    <property type="entry name" value="WD40_repeat_dom_sf"/>
</dbReference>
<dbReference type="InterPro" id="IPR031120">
    <property type="entry name" value="HIR1-like"/>
</dbReference>
<comment type="function">
    <text evidence="10">Required for replication-independent chromatin assembly and for the periodic repression of histone gene transcription during the cell cycle.</text>
</comment>
<evidence type="ECO:0000256" key="3">
    <source>
        <dbReference type="ARBA" id="ARBA00022574"/>
    </source>
</evidence>
<evidence type="ECO:0000256" key="10">
    <source>
        <dbReference type="RuleBase" id="RU364014"/>
    </source>
</evidence>
<evidence type="ECO:0000256" key="9">
    <source>
        <dbReference type="PROSITE-ProRule" id="PRU00221"/>
    </source>
</evidence>
<dbReference type="Pfam" id="PF24105">
    <property type="entry name" value="Beta-prop_CAF1B_HIR1"/>
    <property type="match status" value="1"/>
</dbReference>
<dbReference type="PANTHER" id="PTHR13831:SF0">
    <property type="entry name" value="PROTEIN HIRA"/>
    <property type="match status" value="1"/>
</dbReference>
<dbReference type="PANTHER" id="PTHR13831">
    <property type="entry name" value="MEMBER OF THE HIR1 FAMILY OF WD-REPEAT PROTEINS"/>
    <property type="match status" value="1"/>
</dbReference>
<dbReference type="InterPro" id="IPR019015">
    <property type="entry name" value="HIRA_B_motif"/>
</dbReference>
<feature type="compositionally biased region" description="Basic and acidic residues" evidence="11">
    <location>
        <begin position="575"/>
        <end position="588"/>
    </location>
</feature>
<dbReference type="GO" id="GO:0000417">
    <property type="term" value="C:HIR complex"/>
    <property type="evidence" value="ECO:0007669"/>
    <property type="project" value="TreeGrafter"/>
</dbReference>
<dbReference type="SUPFAM" id="SSF50978">
    <property type="entry name" value="WD40 repeat-like"/>
    <property type="match status" value="2"/>
</dbReference>
<evidence type="ECO:0000259" key="12">
    <source>
        <dbReference type="PROSITE" id="PS50835"/>
    </source>
</evidence>
<feature type="repeat" description="WD" evidence="9">
    <location>
        <begin position="64"/>
        <end position="105"/>
    </location>
</feature>
<evidence type="ECO:0000313" key="14">
    <source>
        <dbReference type="Proteomes" id="UP001344447"/>
    </source>
</evidence>
<keyword evidence="6 10" id="KW-0805">Transcription regulation</keyword>
<feature type="region of interest" description="Disordered" evidence="11">
    <location>
        <begin position="489"/>
        <end position="530"/>
    </location>
</feature>
<dbReference type="GO" id="GO:0006351">
    <property type="term" value="P:DNA-templated transcription"/>
    <property type="evidence" value="ECO:0007669"/>
    <property type="project" value="InterPro"/>
</dbReference>
<dbReference type="SMART" id="SM00320">
    <property type="entry name" value="WD40"/>
    <property type="match status" value="6"/>
</dbReference>
<evidence type="ECO:0000256" key="1">
    <source>
        <dbReference type="ARBA" id="ARBA00004123"/>
    </source>
</evidence>
<dbReference type="InterPro" id="IPR055410">
    <property type="entry name" value="Beta-prop_CAF1B_HIR1"/>
</dbReference>
<feature type="region of interest" description="Disordered" evidence="11">
    <location>
        <begin position="417"/>
        <end position="438"/>
    </location>
</feature>
<evidence type="ECO:0000256" key="11">
    <source>
        <dbReference type="SAM" id="MobiDB-lite"/>
    </source>
</evidence>
<dbReference type="PROSITE" id="PS50294">
    <property type="entry name" value="WD_REPEATS_REGION"/>
    <property type="match status" value="4"/>
</dbReference>
<feature type="compositionally biased region" description="Low complexity" evidence="11">
    <location>
        <begin position="617"/>
        <end position="627"/>
    </location>
</feature>
<keyword evidence="3 9" id="KW-0853">WD repeat</keyword>
<feature type="repeat" description="WD" evidence="9">
    <location>
        <begin position="159"/>
        <end position="190"/>
    </location>
</feature>
<keyword evidence="4 10" id="KW-0677">Repeat</keyword>